<keyword evidence="2" id="KW-0732">Signal</keyword>
<comment type="caution">
    <text evidence="3">The sequence shown here is derived from an EMBL/GenBank/DDBJ whole genome shotgun (WGS) entry which is preliminary data.</text>
</comment>
<gene>
    <name evidence="3" type="ORF">SKAU_G00347200</name>
</gene>
<evidence type="ECO:0008006" key="5">
    <source>
        <dbReference type="Google" id="ProtNLM"/>
    </source>
</evidence>
<sequence length="77" mass="7912">MQMWFVRCPTRFADAVLNALCGSLATVSFGGSGLNNSGKGGTSLSARPSSSGEGASYVSRNELAEQPAFKLRGASPV</sequence>
<dbReference type="AlphaFoldDB" id="A0A9Q1EJS3"/>
<evidence type="ECO:0000256" key="1">
    <source>
        <dbReference type="SAM" id="MobiDB-lite"/>
    </source>
</evidence>
<protein>
    <recommendedName>
        <fullName evidence="5">Secreted protein</fullName>
    </recommendedName>
</protein>
<feature type="region of interest" description="Disordered" evidence="1">
    <location>
        <begin position="33"/>
        <end position="59"/>
    </location>
</feature>
<keyword evidence="4" id="KW-1185">Reference proteome</keyword>
<organism evidence="3 4">
    <name type="scientific">Synaphobranchus kaupii</name>
    <name type="common">Kaup's arrowtooth eel</name>
    <dbReference type="NCBI Taxonomy" id="118154"/>
    <lineage>
        <taxon>Eukaryota</taxon>
        <taxon>Metazoa</taxon>
        <taxon>Chordata</taxon>
        <taxon>Craniata</taxon>
        <taxon>Vertebrata</taxon>
        <taxon>Euteleostomi</taxon>
        <taxon>Actinopterygii</taxon>
        <taxon>Neopterygii</taxon>
        <taxon>Teleostei</taxon>
        <taxon>Anguilliformes</taxon>
        <taxon>Synaphobranchidae</taxon>
        <taxon>Synaphobranchus</taxon>
    </lineage>
</organism>
<feature type="chain" id="PRO_5040495526" description="Secreted protein" evidence="2">
    <location>
        <begin position="16"/>
        <end position="77"/>
    </location>
</feature>
<accession>A0A9Q1EJS3</accession>
<proteinExistence type="predicted"/>
<name>A0A9Q1EJS3_SYNKA</name>
<reference evidence="3" key="1">
    <citation type="journal article" date="2023" name="Science">
        <title>Genome structures resolve the early diversification of teleost fishes.</title>
        <authorList>
            <person name="Parey E."/>
            <person name="Louis A."/>
            <person name="Montfort J."/>
            <person name="Bouchez O."/>
            <person name="Roques C."/>
            <person name="Iampietro C."/>
            <person name="Lluch J."/>
            <person name="Castinel A."/>
            <person name="Donnadieu C."/>
            <person name="Desvignes T."/>
            <person name="Floi Bucao C."/>
            <person name="Jouanno E."/>
            <person name="Wen M."/>
            <person name="Mejri S."/>
            <person name="Dirks R."/>
            <person name="Jansen H."/>
            <person name="Henkel C."/>
            <person name="Chen W.J."/>
            <person name="Zahm M."/>
            <person name="Cabau C."/>
            <person name="Klopp C."/>
            <person name="Thompson A.W."/>
            <person name="Robinson-Rechavi M."/>
            <person name="Braasch I."/>
            <person name="Lecointre G."/>
            <person name="Bobe J."/>
            <person name="Postlethwait J.H."/>
            <person name="Berthelot C."/>
            <person name="Roest Crollius H."/>
            <person name="Guiguen Y."/>
        </authorList>
    </citation>
    <scope>NUCLEOTIDE SEQUENCE</scope>
    <source>
        <strain evidence="3">WJC10195</strain>
    </source>
</reference>
<dbReference type="EMBL" id="JAINUF010000016">
    <property type="protein sequence ID" value="KAJ8340087.1"/>
    <property type="molecule type" value="Genomic_DNA"/>
</dbReference>
<evidence type="ECO:0000313" key="3">
    <source>
        <dbReference type="EMBL" id="KAJ8340087.1"/>
    </source>
</evidence>
<evidence type="ECO:0000313" key="4">
    <source>
        <dbReference type="Proteomes" id="UP001152622"/>
    </source>
</evidence>
<feature type="signal peptide" evidence="2">
    <location>
        <begin position="1"/>
        <end position="15"/>
    </location>
</feature>
<dbReference type="Proteomes" id="UP001152622">
    <property type="component" value="Chromosome 16"/>
</dbReference>
<evidence type="ECO:0000256" key="2">
    <source>
        <dbReference type="SAM" id="SignalP"/>
    </source>
</evidence>